<gene>
    <name evidence="2" type="ORF">METZ01_LOCUS390017</name>
</gene>
<reference evidence="2" key="1">
    <citation type="submission" date="2018-05" db="EMBL/GenBank/DDBJ databases">
        <authorList>
            <person name="Lanie J.A."/>
            <person name="Ng W.-L."/>
            <person name="Kazmierczak K.M."/>
            <person name="Andrzejewski T.M."/>
            <person name="Davidsen T.M."/>
            <person name="Wayne K.J."/>
            <person name="Tettelin H."/>
            <person name="Glass J.I."/>
            <person name="Rusch D."/>
            <person name="Podicherti R."/>
            <person name="Tsui H.-C.T."/>
            <person name="Winkler M.E."/>
        </authorList>
    </citation>
    <scope>NUCLEOTIDE SEQUENCE</scope>
</reference>
<dbReference type="AlphaFoldDB" id="A0A382USC6"/>
<name>A0A382USC6_9ZZZZ</name>
<accession>A0A382USC6</accession>
<dbReference type="EMBL" id="UINC01146442">
    <property type="protein sequence ID" value="SVD37163.1"/>
    <property type="molecule type" value="Genomic_DNA"/>
</dbReference>
<proteinExistence type="predicted"/>
<feature type="non-terminal residue" evidence="2">
    <location>
        <position position="1"/>
    </location>
</feature>
<protein>
    <submittedName>
        <fullName evidence="2">Uncharacterized protein</fullName>
    </submittedName>
</protein>
<sequence length="290" mass="32256">GTVSSKNRKLIVYTNQPLNLTAVFRPDSDRDGMDDNWEKQYIGDLAGKADDDSDGDGVSNIDEYRRRTNPGEPEVLLYAVPSNWENTSVSNPFTVGRMSLADFGDGFKGIWENSGTFEGASEENEYTDWEGQKIILKDSVWEEDWKDGTYEATVVVGDLNTSCLYFRYQDEENWYRVSLSGNEAGGAWPQAGLSIQKRVNGVYTMIEEYDDWMTPDPEDDVLKMIKLKVTAKGNAFTVQAIPFDPIDLKDFDADGASEILSFNDDGLASGRAGVGFARQGNVATDTVTDY</sequence>
<feature type="non-terminal residue" evidence="2">
    <location>
        <position position="290"/>
    </location>
</feature>
<evidence type="ECO:0000313" key="2">
    <source>
        <dbReference type="EMBL" id="SVD37163.1"/>
    </source>
</evidence>
<organism evidence="2">
    <name type="scientific">marine metagenome</name>
    <dbReference type="NCBI Taxonomy" id="408172"/>
    <lineage>
        <taxon>unclassified sequences</taxon>
        <taxon>metagenomes</taxon>
        <taxon>ecological metagenomes</taxon>
    </lineage>
</organism>
<evidence type="ECO:0000256" key="1">
    <source>
        <dbReference type="SAM" id="MobiDB-lite"/>
    </source>
</evidence>
<feature type="region of interest" description="Disordered" evidence="1">
    <location>
        <begin position="44"/>
        <end position="67"/>
    </location>
</feature>